<sequence>MQFESLITRAELTVPKPFFPLNTDHSLVDPSFPGIVNLCQEQHSEEEPLANLNEFATRIDVLFPHQMVSDKTDSVNENSLFDCRSSFDPQRIAHVHPIVRSETSSVPSPSLVSFFRASLTPSLKSYEEKVTTKSSGSSRRRRRAEHIKRPMNAFLVWSKDKRREIAKANPKMHNSEISKALGQMWKNLTQEERTQCDQKSRELRDEHKRLYPDYKYKPRRKPKTPNQQLPTRIGGTYLSFKNPMQMFATESVDCKMMDETQSGCEQSQTDFAWFHNATACDYLVPGYQGGEDNYQNCVPYNYGYIYDQNYNQMFVEDCVGQYPQEMGGQEMLPDQDCYATEIQNRFLPPLSELVTGPESGGEFSASNSMAVCEDEIIVDSVSAF</sequence>
<dbReference type="GO" id="GO:0030154">
    <property type="term" value="P:cell differentiation"/>
    <property type="evidence" value="ECO:0007669"/>
    <property type="project" value="UniProtKB-KW"/>
</dbReference>
<comment type="similarity">
    <text evidence="2">Belongs to the SRY family.</text>
</comment>
<keyword evidence="10 13" id="KW-0539">Nucleus</keyword>
<dbReference type="InterPro" id="IPR009071">
    <property type="entry name" value="HMG_box_dom"/>
</dbReference>
<keyword evidence="8" id="KW-0010">Activator</keyword>
<evidence type="ECO:0000256" key="9">
    <source>
        <dbReference type="ARBA" id="ARBA00023163"/>
    </source>
</evidence>
<dbReference type="InterPro" id="IPR036910">
    <property type="entry name" value="HMG_box_dom_sf"/>
</dbReference>
<evidence type="ECO:0000256" key="1">
    <source>
        <dbReference type="ARBA" id="ARBA00004324"/>
    </source>
</evidence>
<evidence type="ECO:0000256" key="13">
    <source>
        <dbReference type="PROSITE-ProRule" id="PRU00267"/>
    </source>
</evidence>
<evidence type="ECO:0000256" key="11">
    <source>
        <dbReference type="ARBA" id="ARBA00032498"/>
    </source>
</evidence>
<dbReference type="PROSITE" id="PS50118">
    <property type="entry name" value="HMG_BOX_2"/>
    <property type="match status" value="1"/>
</dbReference>
<dbReference type="SMART" id="SM00398">
    <property type="entry name" value="HMG"/>
    <property type="match status" value="1"/>
</dbReference>
<feature type="domain" description="HMG box" evidence="15">
    <location>
        <begin position="147"/>
        <end position="215"/>
    </location>
</feature>
<comment type="subcellular location">
    <subcellularLocation>
        <location evidence="1">Nucleus speckle</location>
    </subcellularLocation>
</comment>
<evidence type="ECO:0000313" key="17">
    <source>
        <dbReference type="Proteomes" id="UP001626550"/>
    </source>
</evidence>
<keyword evidence="17" id="KW-1185">Reference proteome</keyword>
<dbReference type="Gene3D" id="1.10.30.10">
    <property type="entry name" value="High mobility group box domain"/>
    <property type="match status" value="1"/>
</dbReference>
<dbReference type="GO" id="GO:0016607">
    <property type="term" value="C:nuclear speck"/>
    <property type="evidence" value="ECO:0007669"/>
    <property type="project" value="UniProtKB-SubCell"/>
</dbReference>
<dbReference type="PANTHER" id="PTHR10270">
    <property type="entry name" value="SOX TRANSCRIPTION FACTOR"/>
    <property type="match status" value="1"/>
</dbReference>
<evidence type="ECO:0000256" key="7">
    <source>
        <dbReference type="ARBA" id="ARBA00023125"/>
    </source>
</evidence>
<dbReference type="GO" id="GO:0007548">
    <property type="term" value="P:sex differentiation"/>
    <property type="evidence" value="ECO:0007669"/>
    <property type="project" value="UniProtKB-KW"/>
</dbReference>
<evidence type="ECO:0000256" key="3">
    <source>
        <dbReference type="ARBA" id="ARBA00019052"/>
    </source>
</evidence>
<comment type="function">
    <text evidence="12">Transcriptional regulator that controls a genetic switch in male development. It is necessary and sufficient for initiating male sex determination by directing the development of supporting cell precursors (pre-Sertoli cells) as Sertoli rather than granulosa cells. Involved in different aspects of gene regulation including promoter activation or repression. Binds to the DNA consensus sequence 5'-[AT]AACAA[AT]-3'. SRY HMG box recognizes DNA by partial intercalation in the minor groove and promotes DNA bending. Also involved in pre-mRNA splicing. In male adult brain involved in the maintenance of motor functions of dopaminergic neurons.</text>
</comment>
<evidence type="ECO:0000256" key="12">
    <source>
        <dbReference type="ARBA" id="ARBA00045821"/>
    </source>
</evidence>
<dbReference type="FunFam" id="1.10.30.10:FF:000002">
    <property type="entry name" value="transcription factor Sox-2"/>
    <property type="match status" value="1"/>
</dbReference>
<dbReference type="GO" id="GO:0006357">
    <property type="term" value="P:regulation of transcription by RNA polymerase II"/>
    <property type="evidence" value="ECO:0007669"/>
    <property type="project" value="UniProtKB-ARBA"/>
</dbReference>
<dbReference type="CDD" id="cd22004">
    <property type="entry name" value="HMG-box_SOX"/>
    <property type="match status" value="1"/>
</dbReference>
<evidence type="ECO:0000256" key="14">
    <source>
        <dbReference type="SAM" id="MobiDB-lite"/>
    </source>
</evidence>
<gene>
    <name evidence="16" type="ORF">Ciccas_004092</name>
</gene>
<dbReference type="GO" id="GO:0005516">
    <property type="term" value="F:calmodulin binding"/>
    <property type="evidence" value="ECO:0007669"/>
    <property type="project" value="UniProtKB-KW"/>
</dbReference>
<evidence type="ECO:0000256" key="5">
    <source>
        <dbReference type="ARBA" id="ARBA00022860"/>
    </source>
</evidence>
<evidence type="ECO:0000313" key="16">
    <source>
        <dbReference type="EMBL" id="KAL3317258.1"/>
    </source>
</evidence>
<dbReference type="EMBL" id="JBJKFK010000408">
    <property type="protein sequence ID" value="KAL3317258.1"/>
    <property type="molecule type" value="Genomic_DNA"/>
</dbReference>
<evidence type="ECO:0000256" key="6">
    <source>
        <dbReference type="ARBA" id="ARBA00022928"/>
    </source>
</evidence>
<evidence type="ECO:0000256" key="8">
    <source>
        <dbReference type="ARBA" id="ARBA00023159"/>
    </source>
</evidence>
<feature type="region of interest" description="Disordered" evidence="14">
    <location>
        <begin position="195"/>
        <end position="233"/>
    </location>
</feature>
<evidence type="ECO:0000259" key="15">
    <source>
        <dbReference type="PROSITE" id="PS50118"/>
    </source>
</evidence>
<evidence type="ECO:0000256" key="10">
    <source>
        <dbReference type="ARBA" id="ARBA00023242"/>
    </source>
</evidence>
<dbReference type="Pfam" id="PF00505">
    <property type="entry name" value="HMG_box"/>
    <property type="match status" value="1"/>
</dbReference>
<evidence type="ECO:0000256" key="2">
    <source>
        <dbReference type="ARBA" id="ARBA00005998"/>
    </source>
</evidence>
<organism evidence="16 17">
    <name type="scientific">Cichlidogyrus casuarinus</name>
    <dbReference type="NCBI Taxonomy" id="1844966"/>
    <lineage>
        <taxon>Eukaryota</taxon>
        <taxon>Metazoa</taxon>
        <taxon>Spiralia</taxon>
        <taxon>Lophotrochozoa</taxon>
        <taxon>Platyhelminthes</taxon>
        <taxon>Monogenea</taxon>
        <taxon>Monopisthocotylea</taxon>
        <taxon>Dactylogyridea</taxon>
        <taxon>Ancyrocephalidae</taxon>
        <taxon>Cichlidogyrus</taxon>
    </lineage>
</organism>
<comment type="caution">
    <text evidence="16">The sequence shown here is derived from an EMBL/GenBank/DDBJ whole genome shotgun (WGS) entry which is preliminary data.</text>
</comment>
<protein>
    <recommendedName>
        <fullName evidence="3">Sex-determining region Y protein</fullName>
    </recommendedName>
    <alternativeName>
        <fullName evidence="11">Testis-determining factor</fullName>
    </alternativeName>
</protein>
<proteinExistence type="inferred from homology"/>
<feature type="compositionally biased region" description="Basic and acidic residues" evidence="14">
    <location>
        <begin position="195"/>
        <end position="216"/>
    </location>
</feature>
<evidence type="ECO:0000256" key="4">
    <source>
        <dbReference type="ARBA" id="ARBA00022782"/>
    </source>
</evidence>
<keyword evidence="9" id="KW-0804">Transcription</keyword>
<feature type="DNA-binding region" description="HMG box" evidence="13">
    <location>
        <begin position="147"/>
        <end position="215"/>
    </location>
</feature>
<keyword evidence="4" id="KW-0221">Differentiation</keyword>
<dbReference type="AlphaFoldDB" id="A0ABD2QCH0"/>
<dbReference type="SUPFAM" id="SSF47095">
    <property type="entry name" value="HMG-box"/>
    <property type="match status" value="1"/>
</dbReference>
<name>A0ABD2QCH0_9PLAT</name>
<keyword evidence="5" id="KW-0112">Calmodulin-binding</keyword>
<dbReference type="InterPro" id="IPR050140">
    <property type="entry name" value="SRY-related_HMG-box_TF-like"/>
</dbReference>
<dbReference type="PANTHER" id="PTHR10270:SF161">
    <property type="entry name" value="SEX-DETERMINING REGION Y PROTEIN"/>
    <property type="match status" value="1"/>
</dbReference>
<dbReference type="Proteomes" id="UP001626550">
    <property type="component" value="Unassembled WGS sequence"/>
</dbReference>
<accession>A0ABD2QCH0</accession>
<reference evidence="16 17" key="1">
    <citation type="submission" date="2024-11" db="EMBL/GenBank/DDBJ databases">
        <title>Adaptive evolution of stress response genes in parasites aligns with host niche diversity.</title>
        <authorList>
            <person name="Hahn C."/>
            <person name="Resl P."/>
        </authorList>
    </citation>
    <scope>NUCLEOTIDE SEQUENCE [LARGE SCALE GENOMIC DNA]</scope>
    <source>
        <strain evidence="16">EGGRZ-B1_66</strain>
        <tissue evidence="16">Body</tissue>
    </source>
</reference>
<keyword evidence="6" id="KW-0726">Sexual differentiation</keyword>
<dbReference type="GO" id="GO:0003677">
    <property type="term" value="F:DNA binding"/>
    <property type="evidence" value="ECO:0007669"/>
    <property type="project" value="UniProtKB-UniRule"/>
</dbReference>
<keyword evidence="7 13" id="KW-0238">DNA-binding</keyword>